<name>A0A0X8X8Z1_9SPHI</name>
<dbReference type="InterPro" id="IPR004919">
    <property type="entry name" value="GmrSD_N"/>
</dbReference>
<dbReference type="RefSeq" id="WP_096353967.1">
    <property type="nucleotide sequence ID" value="NZ_AP017313.1"/>
</dbReference>
<protein>
    <recommendedName>
        <fullName evidence="1">GmrSD restriction endonucleases N-terminal domain-containing protein</fullName>
    </recommendedName>
</protein>
<evidence type="ECO:0000313" key="3">
    <source>
        <dbReference type="Proteomes" id="UP000218263"/>
    </source>
</evidence>
<proteinExistence type="predicted"/>
<reference evidence="2 3" key="1">
    <citation type="submission" date="2015-12" db="EMBL/GenBank/DDBJ databases">
        <title>Genome sequence of Mucilaginibacter gotjawali.</title>
        <authorList>
            <person name="Lee J.S."/>
            <person name="Lee K.C."/>
            <person name="Kim K.K."/>
            <person name="Lee B.W."/>
        </authorList>
    </citation>
    <scope>NUCLEOTIDE SEQUENCE [LARGE SCALE GENOMIC DNA]</scope>
    <source>
        <strain evidence="2 3">SA3-7</strain>
    </source>
</reference>
<dbReference type="KEGG" id="mgot:MgSA37_03774"/>
<dbReference type="PANTHER" id="PTHR39639:SF1">
    <property type="entry name" value="DUF262 DOMAIN-CONTAINING PROTEIN"/>
    <property type="match status" value="1"/>
</dbReference>
<organism evidence="2 3">
    <name type="scientific">Mucilaginibacter gotjawali</name>
    <dbReference type="NCBI Taxonomy" id="1550579"/>
    <lineage>
        <taxon>Bacteria</taxon>
        <taxon>Pseudomonadati</taxon>
        <taxon>Bacteroidota</taxon>
        <taxon>Sphingobacteriia</taxon>
        <taxon>Sphingobacteriales</taxon>
        <taxon>Sphingobacteriaceae</taxon>
        <taxon>Mucilaginibacter</taxon>
    </lineage>
</organism>
<gene>
    <name evidence="2" type="ORF">MgSA37_03774</name>
</gene>
<dbReference type="EMBL" id="AP017313">
    <property type="protein sequence ID" value="BAU55584.1"/>
    <property type="molecule type" value="Genomic_DNA"/>
</dbReference>
<evidence type="ECO:0000259" key="1">
    <source>
        <dbReference type="Pfam" id="PF03235"/>
    </source>
</evidence>
<dbReference type="PANTHER" id="PTHR39639">
    <property type="entry name" value="CHROMOSOME 16, WHOLE GENOME SHOTGUN SEQUENCE"/>
    <property type="match status" value="1"/>
</dbReference>
<dbReference type="AlphaFoldDB" id="A0A0X8X8Z1"/>
<feature type="domain" description="GmrSD restriction endonucleases N-terminal" evidence="1">
    <location>
        <begin position="13"/>
        <end position="157"/>
    </location>
</feature>
<keyword evidence="3" id="KW-1185">Reference proteome</keyword>
<accession>A0A0X8X8Z1</accession>
<dbReference type="OrthoDB" id="9764212at2"/>
<dbReference type="Pfam" id="PF03235">
    <property type="entry name" value="GmrSD_N"/>
    <property type="match status" value="1"/>
</dbReference>
<sequence>MDRVDYQSLVIQDIINLANKGELNLTPWYQRRSVWNKPQQSYLVNTLFEKKPLPSIYIRHSLDLQKGISIKEVVDGQQRTNAIIAYCNNEYSARHPNHKKLIKFSELTKTEKQDLLLTSIPVGYLLGATDSDVIDIFARINSVSKTLNVQEKRNAVYSGEFKQFCVKESVLRTDLWKEYKIFSGNDVARMNEVQFISDLIINLIEGLTDFSQPKIDKYYKDNDENFAEMENVDKRLTNIFDTIVSLNPDAIKQTIFSRQPIFFSLIIAIDKLPKISISKIEKGIMEIDNRYNSDKPLTERTKEDANFYNACSASTQRLNNRTIRDNYIYNYIS</sequence>
<evidence type="ECO:0000313" key="2">
    <source>
        <dbReference type="EMBL" id="BAU55584.1"/>
    </source>
</evidence>
<dbReference type="Proteomes" id="UP000218263">
    <property type="component" value="Chromosome"/>
</dbReference>